<protein>
    <submittedName>
        <fullName evidence="1">Uncharacterized protein</fullName>
    </submittedName>
</protein>
<evidence type="ECO:0000313" key="2">
    <source>
        <dbReference type="Proteomes" id="UP000499080"/>
    </source>
</evidence>
<organism evidence="1 2">
    <name type="scientific">Araneus ventricosus</name>
    <name type="common">Orbweaver spider</name>
    <name type="synonym">Epeira ventricosa</name>
    <dbReference type="NCBI Taxonomy" id="182803"/>
    <lineage>
        <taxon>Eukaryota</taxon>
        <taxon>Metazoa</taxon>
        <taxon>Ecdysozoa</taxon>
        <taxon>Arthropoda</taxon>
        <taxon>Chelicerata</taxon>
        <taxon>Arachnida</taxon>
        <taxon>Araneae</taxon>
        <taxon>Araneomorphae</taxon>
        <taxon>Entelegynae</taxon>
        <taxon>Araneoidea</taxon>
        <taxon>Araneidae</taxon>
        <taxon>Araneus</taxon>
    </lineage>
</organism>
<feature type="non-terminal residue" evidence="1">
    <location>
        <position position="68"/>
    </location>
</feature>
<reference evidence="1 2" key="1">
    <citation type="journal article" date="2019" name="Sci. Rep.">
        <title>Orb-weaving spider Araneus ventricosus genome elucidates the spidroin gene catalogue.</title>
        <authorList>
            <person name="Kono N."/>
            <person name="Nakamura H."/>
            <person name="Ohtoshi R."/>
            <person name="Moran D.A.P."/>
            <person name="Shinohara A."/>
            <person name="Yoshida Y."/>
            <person name="Fujiwara M."/>
            <person name="Mori M."/>
            <person name="Tomita M."/>
            <person name="Arakawa K."/>
        </authorList>
    </citation>
    <scope>NUCLEOTIDE SEQUENCE [LARGE SCALE GENOMIC DNA]</scope>
</reference>
<comment type="caution">
    <text evidence="1">The sequence shown here is derived from an EMBL/GenBank/DDBJ whole genome shotgun (WGS) entry which is preliminary data.</text>
</comment>
<dbReference type="Proteomes" id="UP000499080">
    <property type="component" value="Unassembled WGS sequence"/>
</dbReference>
<keyword evidence="2" id="KW-1185">Reference proteome</keyword>
<dbReference type="EMBL" id="BGPR01000094">
    <property type="protein sequence ID" value="GBL93518.1"/>
    <property type="molecule type" value="Genomic_DNA"/>
</dbReference>
<evidence type="ECO:0000313" key="1">
    <source>
        <dbReference type="EMBL" id="GBL93518.1"/>
    </source>
</evidence>
<sequence length="68" mass="7641">MEFRLDDDGDDIVENITSLYGQDESYRSGITLCGAAVVSFPHDVIKNVETMRQVAELLGFKKSLLIFE</sequence>
<proteinExistence type="predicted"/>
<dbReference type="AlphaFoldDB" id="A0A4Y2BN78"/>
<accession>A0A4Y2BN78</accession>
<gene>
    <name evidence="1" type="ORF">AVEN_59707_1</name>
</gene>
<name>A0A4Y2BN78_ARAVE</name>